<dbReference type="InterPro" id="IPR000644">
    <property type="entry name" value="CBS_dom"/>
</dbReference>
<feature type="domain" description="CBS" evidence="13">
    <location>
        <begin position="205"/>
        <end position="264"/>
    </location>
</feature>
<dbReference type="Proteomes" id="UP000444960">
    <property type="component" value="Unassembled WGS sequence"/>
</dbReference>
<reference evidence="16" key="1">
    <citation type="submission" date="2019-06" db="EMBL/GenBank/DDBJ databases">
        <title>Gordonia isolated from sludge of a wastewater treatment plant.</title>
        <authorList>
            <person name="Tamura T."/>
            <person name="Aoyama K."/>
            <person name="Kang Y."/>
            <person name="Saito S."/>
            <person name="Akiyama N."/>
            <person name="Yazawa K."/>
            <person name="Gonoi T."/>
            <person name="Mikami Y."/>
        </authorList>
    </citation>
    <scope>NUCLEOTIDE SEQUENCE [LARGE SCALE GENOMIC DNA]</scope>
    <source>
        <strain evidence="16">NBRC 107696</strain>
    </source>
</reference>
<keyword evidence="5" id="KW-0677">Repeat</keyword>
<dbReference type="FunFam" id="3.10.580.10:FF:000002">
    <property type="entry name" value="Magnesium/cobalt efflux protein CorC"/>
    <property type="match status" value="1"/>
</dbReference>
<feature type="transmembrane region" description="Helical" evidence="12">
    <location>
        <begin position="58"/>
        <end position="83"/>
    </location>
</feature>
<dbReference type="AlphaFoldDB" id="A0A7I9VDY7"/>
<dbReference type="InterPro" id="IPR002550">
    <property type="entry name" value="CNNM"/>
</dbReference>
<dbReference type="PANTHER" id="PTHR22777">
    <property type="entry name" value="HEMOLYSIN-RELATED"/>
    <property type="match status" value="1"/>
</dbReference>
<dbReference type="Pfam" id="PF00571">
    <property type="entry name" value="CBS"/>
    <property type="match status" value="2"/>
</dbReference>
<dbReference type="Gene3D" id="3.10.580.10">
    <property type="entry name" value="CBS-domain"/>
    <property type="match status" value="1"/>
</dbReference>
<dbReference type="InterPro" id="IPR005170">
    <property type="entry name" value="Transptr-assoc_dom"/>
</dbReference>
<dbReference type="SUPFAM" id="SSF56176">
    <property type="entry name" value="FAD-binding/transporter-associated domain-like"/>
    <property type="match status" value="1"/>
</dbReference>
<evidence type="ECO:0000259" key="13">
    <source>
        <dbReference type="PROSITE" id="PS51371"/>
    </source>
</evidence>
<keyword evidence="3" id="KW-1003">Cell membrane</keyword>
<evidence type="ECO:0000256" key="7">
    <source>
        <dbReference type="ARBA" id="ARBA00023122"/>
    </source>
</evidence>
<comment type="subcellular location">
    <subcellularLocation>
        <location evidence="1">Cell membrane</location>
        <topology evidence="1">Multi-pass membrane protein</topology>
    </subcellularLocation>
</comment>
<dbReference type="RefSeq" id="WP_161897026.1">
    <property type="nucleotide sequence ID" value="NZ_BJOV01000005.1"/>
</dbReference>
<dbReference type="PANTHER" id="PTHR22777:SF32">
    <property type="entry name" value="UPF0053 INNER MEMBRANE PROTEIN YFJD"/>
    <property type="match status" value="1"/>
</dbReference>
<dbReference type="PROSITE" id="PS51371">
    <property type="entry name" value="CBS"/>
    <property type="match status" value="2"/>
</dbReference>
<evidence type="ECO:0000256" key="12">
    <source>
        <dbReference type="SAM" id="Phobius"/>
    </source>
</evidence>
<dbReference type="SUPFAM" id="SSF54631">
    <property type="entry name" value="CBS-domain pair"/>
    <property type="match status" value="1"/>
</dbReference>
<evidence type="ECO:0000256" key="5">
    <source>
        <dbReference type="ARBA" id="ARBA00022737"/>
    </source>
</evidence>
<evidence type="ECO:0000256" key="9">
    <source>
        <dbReference type="PROSITE-ProRule" id="PRU00703"/>
    </source>
</evidence>
<feature type="domain" description="CBS" evidence="13">
    <location>
        <begin position="272"/>
        <end position="329"/>
    </location>
</feature>
<keyword evidence="6 10" id="KW-1133">Transmembrane helix</keyword>
<keyword evidence="4 10" id="KW-0812">Transmembrane</keyword>
<evidence type="ECO:0000313" key="15">
    <source>
        <dbReference type="EMBL" id="GEE03524.1"/>
    </source>
</evidence>
<proteinExistence type="inferred from homology"/>
<dbReference type="CDD" id="cd04590">
    <property type="entry name" value="CBS_pair_CorC_HlyC_assoc"/>
    <property type="match status" value="1"/>
</dbReference>
<evidence type="ECO:0000256" key="10">
    <source>
        <dbReference type="PROSITE-ProRule" id="PRU01193"/>
    </source>
</evidence>
<evidence type="ECO:0000256" key="11">
    <source>
        <dbReference type="SAM" id="MobiDB-lite"/>
    </source>
</evidence>
<dbReference type="Pfam" id="PF01595">
    <property type="entry name" value="CNNM"/>
    <property type="match status" value="1"/>
</dbReference>
<keyword evidence="16" id="KW-1185">Reference proteome</keyword>
<sequence>MTRDIVFIGAAIALTVLAGLFAAIDTAVQTVSTARVDDMVKESRPGAKRLRTVLDHRATYVGLSVLMRVVCETAATGLVAVIAVDALDVGWGLGATVVGMTLVSYIAVGVGPRTLGRQHAYSIGLVAAPVLTAIGVLLRPVTRLLILVGNGLTPGKGYRNGPFATEVEVREVVDLAQERGVVDDDERRMIQSVFEFGDTNAREVMVPRTEMIWIENDKSATQAMSLAVRSGHSRIPVIGENPDDIVGVVYLKDLVERILPKLPIAGFTVADVMRGAEFVPDSKPLDDVLSDMQAKRNHMALLVDEYGGIAGLVTIEDVLEEIVGEISDEYDVDEVAPIQKLGEDRYRVSARLPVEDLGELFGIEIDDDEVETVGGLLGLRLGRVPLPGAKVKSHGLKMTAEGGPNRLGRQRITTVVVRRAKKHTDGSIRDDWADDEPADTRAGDRLPGTPADPIGESA</sequence>
<keyword evidence="8 10" id="KW-0472">Membrane</keyword>
<evidence type="ECO:0000313" key="16">
    <source>
        <dbReference type="Proteomes" id="UP000444960"/>
    </source>
</evidence>
<dbReference type="OrthoDB" id="110231at2"/>
<accession>A0A7I9VDY7</accession>
<protein>
    <submittedName>
        <fullName evidence="15">Membrane protein</fullName>
    </submittedName>
</protein>
<dbReference type="Gene3D" id="3.30.465.10">
    <property type="match status" value="1"/>
</dbReference>
<comment type="caution">
    <text evidence="15">The sequence shown here is derived from an EMBL/GenBank/DDBJ whole genome shotgun (WGS) entry which is preliminary data.</text>
</comment>
<feature type="transmembrane region" description="Helical" evidence="12">
    <location>
        <begin position="89"/>
        <end position="108"/>
    </location>
</feature>
<dbReference type="SMART" id="SM01091">
    <property type="entry name" value="CorC_HlyC"/>
    <property type="match status" value="1"/>
</dbReference>
<evidence type="ECO:0000259" key="14">
    <source>
        <dbReference type="PROSITE" id="PS51846"/>
    </source>
</evidence>
<dbReference type="SMART" id="SM00116">
    <property type="entry name" value="CBS"/>
    <property type="match status" value="2"/>
</dbReference>
<dbReference type="InterPro" id="IPR044751">
    <property type="entry name" value="Ion_transp-like_CBS"/>
</dbReference>
<feature type="region of interest" description="Disordered" evidence="11">
    <location>
        <begin position="420"/>
        <end position="458"/>
    </location>
</feature>
<keyword evidence="7 9" id="KW-0129">CBS domain</keyword>
<evidence type="ECO:0000256" key="1">
    <source>
        <dbReference type="ARBA" id="ARBA00004651"/>
    </source>
</evidence>
<evidence type="ECO:0000256" key="2">
    <source>
        <dbReference type="ARBA" id="ARBA00006337"/>
    </source>
</evidence>
<dbReference type="InterPro" id="IPR036318">
    <property type="entry name" value="FAD-bd_PCMH-like_sf"/>
</dbReference>
<dbReference type="PROSITE" id="PS51846">
    <property type="entry name" value="CNNM"/>
    <property type="match status" value="1"/>
</dbReference>
<evidence type="ECO:0000256" key="6">
    <source>
        <dbReference type="ARBA" id="ARBA00022989"/>
    </source>
</evidence>
<evidence type="ECO:0000256" key="4">
    <source>
        <dbReference type="ARBA" id="ARBA00022692"/>
    </source>
</evidence>
<comment type="similarity">
    <text evidence="2">Belongs to the UPF0053 family.</text>
</comment>
<gene>
    <name evidence="15" type="ORF">nbrc107696_39700</name>
</gene>
<dbReference type="InterPro" id="IPR016169">
    <property type="entry name" value="FAD-bd_PCMH_sub2"/>
</dbReference>
<dbReference type="Pfam" id="PF03471">
    <property type="entry name" value="CorC_HlyC"/>
    <property type="match status" value="1"/>
</dbReference>
<feature type="transmembrane region" description="Helical" evidence="12">
    <location>
        <begin position="6"/>
        <end position="24"/>
    </location>
</feature>
<evidence type="ECO:0000256" key="3">
    <source>
        <dbReference type="ARBA" id="ARBA00022475"/>
    </source>
</evidence>
<dbReference type="InterPro" id="IPR046342">
    <property type="entry name" value="CBS_dom_sf"/>
</dbReference>
<name>A0A7I9VDY7_9ACTN</name>
<feature type="transmembrane region" description="Helical" evidence="12">
    <location>
        <begin position="120"/>
        <end position="138"/>
    </location>
</feature>
<feature type="domain" description="CNNM transmembrane" evidence="14">
    <location>
        <begin position="1"/>
        <end position="186"/>
    </location>
</feature>
<dbReference type="GO" id="GO:0050660">
    <property type="term" value="F:flavin adenine dinucleotide binding"/>
    <property type="evidence" value="ECO:0007669"/>
    <property type="project" value="InterPro"/>
</dbReference>
<dbReference type="GO" id="GO:0005886">
    <property type="term" value="C:plasma membrane"/>
    <property type="evidence" value="ECO:0007669"/>
    <property type="project" value="UniProtKB-SubCell"/>
</dbReference>
<dbReference type="EMBL" id="BJOV01000005">
    <property type="protein sequence ID" value="GEE03524.1"/>
    <property type="molecule type" value="Genomic_DNA"/>
</dbReference>
<organism evidence="15 16">
    <name type="scientific">Gordonia spumicola</name>
    <dbReference type="NCBI Taxonomy" id="589161"/>
    <lineage>
        <taxon>Bacteria</taxon>
        <taxon>Bacillati</taxon>
        <taxon>Actinomycetota</taxon>
        <taxon>Actinomycetes</taxon>
        <taxon>Mycobacteriales</taxon>
        <taxon>Gordoniaceae</taxon>
        <taxon>Gordonia</taxon>
    </lineage>
</organism>
<evidence type="ECO:0000256" key="8">
    <source>
        <dbReference type="ARBA" id="ARBA00023136"/>
    </source>
</evidence>